<gene>
    <name evidence="1" type="ORF">BDN71DRAFT_760154</name>
</gene>
<comment type="caution">
    <text evidence="1">The sequence shown here is derived from an EMBL/GenBank/DDBJ whole genome shotgun (WGS) entry which is preliminary data.</text>
</comment>
<accession>A0A9P6D8T5</accession>
<sequence>MGCLDSRHPSRIVRRWEMLIFTSLSTSTLNPCSSALPTETCQGTGTYWVNLGVEHLFGDTKFIPEASWDIKYISDVQIEQIPREPFLAISGIRRLVFSNRQSSPAQP</sequence>
<evidence type="ECO:0000313" key="1">
    <source>
        <dbReference type="EMBL" id="KAF9486983.1"/>
    </source>
</evidence>
<proteinExistence type="predicted"/>
<reference evidence="1" key="1">
    <citation type="submission" date="2020-11" db="EMBL/GenBank/DDBJ databases">
        <authorList>
            <consortium name="DOE Joint Genome Institute"/>
            <person name="Ahrendt S."/>
            <person name="Riley R."/>
            <person name="Andreopoulos W."/>
            <person name="Labutti K."/>
            <person name="Pangilinan J."/>
            <person name="Ruiz-Duenas F.J."/>
            <person name="Barrasa J.M."/>
            <person name="Sanchez-Garcia M."/>
            <person name="Camarero S."/>
            <person name="Miyauchi S."/>
            <person name="Serrano A."/>
            <person name="Linde D."/>
            <person name="Babiker R."/>
            <person name="Drula E."/>
            <person name="Ayuso-Fernandez I."/>
            <person name="Pacheco R."/>
            <person name="Padilla G."/>
            <person name="Ferreira P."/>
            <person name="Barriuso J."/>
            <person name="Kellner H."/>
            <person name="Castanera R."/>
            <person name="Alfaro M."/>
            <person name="Ramirez L."/>
            <person name="Pisabarro A.G."/>
            <person name="Kuo A."/>
            <person name="Tritt A."/>
            <person name="Lipzen A."/>
            <person name="He G."/>
            <person name="Yan M."/>
            <person name="Ng V."/>
            <person name="Cullen D."/>
            <person name="Martin F."/>
            <person name="Rosso M.-N."/>
            <person name="Henrissat B."/>
            <person name="Hibbett D."/>
            <person name="Martinez A.T."/>
            <person name="Grigoriev I.V."/>
        </authorList>
    </citation>
    <scope>NUCLEOTIDE SEQUENCE</scope>
    <source>
        <strain evidence="1">ATCC 90797</strain>
    </source>
</reference>
<dbReference type="Proteomes" id="UP000807025">
    <property type="component" value="Unassembled WGS sequence"/>
</dbReference>
<keyword evidence="2" id="KW-1185">Reference proteome</keyword>
<dbReference type="AlphaFoldDB" id="A0A9P6D8T5"/>
<evidence type="ECO:0000313" key="2">
    <source>
        <dbReference type="Proteomes" id="UP000807025"/>
    </source>
</evidence>
<name>A0A9P6D8T5_PLEER</name>
<dbReference type="EMBL" id="MU154843">
    <property type="protein sequence ID" value="KAF9486983.1"/>
    <property type="molecule type" value="Genomic_DNA"/>
</dbReference>
<protein>
    <submittedName>
        <fullName evidence="1">Uncharacterized protein</fullName>
    </submittedName>
</protein>
<organism evidence="1 2">
    <name type="scientific">Pleurotus eryngii</name>
    <name type="common">Boletus of the steppes</name>
    <dbReference type="NCBI Taxonomy" id="5323"/>
    <lineage>
        <taxon>Eukaryota</taxon>
        <taxon>Fungi</taxon>
        <taxon>Dikarya</taxon>
        <taxon>Basidiomycota</taxon>
        <taxon>Agaricomycotina</taxon>
        <taxon>Agaricomycetes</taxon>
        <taxon>Agaricomycetidae</taxon>
        <taxon>Agaricales</taxon>
        <taxon>Pleurotineae</taxon>
        <taxon>Pleurotaceae</taxon>
        <taxon>Pleurotus</taxon>
    </lineage>
</organism>